<gene>
    <name evidence="13" type="ORF">C444_01891</name>
</gene>
<dbReference type="AlphaFoldDB" id="M0LKW1"/>
<dbReference type="InterPro" id="IPR029016">
    <property type="entry name" value="GAF-like_dom_sf"/>
</dbReference>
<evidence type="ECO:0000256" key="8">
    <source>
        <dbReference type="SAM" id="MobiDB-lite"/>
    </source>
</evidence>
<evidence type="ECO:0000256" key="2">
    <source>
        <dbReference type="ARBA" id="ARBA00012438"/>
    </source>
</evidence>
<evidence type="ECO:0000256" key="5">
    <source>
        <dbReference type="ARBA" id="ARBA00022777"/>
    </source>
</evidence>
<organism evidence="13 14">
    <name type="scientific">Haloarcula japonica (strain ATCC 49778 / DSM 6131 / JCM 7785 / NBRC 101032 / NCIMB 13157 / TR-1)</name>
    <dbReference type="NCBI Taxonomy" id="1227453"/>
    <lineage>
        <taxon>Archaea</taxon>
        <taxon>Methanobacteriati</taxon>
        <taxon>Methanobacteriota</taxon>
        <taxon>Stenosarchaea group</taxon>
        <taxon>Halobacteria</taxon>
        <taxon>Halobacteriales</taxon>
        <taxon>Haloarculaceae</taxon>
        <taxon>Haloarcula</taxon>
    </lineage>
</organism>
<dbReference type="Gene3D" id="3.30.450.20">
    <property type="entry name" value="PAS domain"/>
    <property type="match status" value="1"/>
</dbReference>
<evidence type="ECO:0000259" key="12">
    <source>
        <dbReference type="PROSITE" id="PS50113"/>
    </source>
</evidence>
<accession>M0LKW1</accession>
<keyword evidence="3" id="KW-0597">Phosphoprotein</keyword>
<dbReference type="InterPro" id="IPR003594">
    <property type="entry name" value="HATPase_dom"/>
</dbReference>
<dbReference type="Pfam" id="PF13185">
    <property type="entry name" value="GAF_2"/>
    <property type="match status" value="1"/>
</dbReference>
<feature type="domain" description="Histidine kinase" evidence="9">
    <location>
        <begin position="441"/>
        <end position="648"/>
    </location>
</feature>
<evidence type="ECO:0000313" key="14">
    <source>
        <dbReference type="Proteomes" id="UP000011524"/>
    </source>
</evidence>
<keyword evidence="14" id="KW-1185">Reference proteome</keyword>
<dbReference type="SMART" id="SM00065">
    <property type="entry name" value="GAF"/>
    <property type="match status" value="1"/>
</dbReference>
<protein>
    <recommendedName>
        <fullName evidence="2">histidine kinase</fullName>
        <ecNumber evidence="2">2.7.13.3</ecNumber>
    </recommendedName>
</protein>
<dbReference type="Proteomes" id="UP000011524">
    <property type="component" value="Unassembled WGS sequence"/>
</dbReference>
<dbReference type="InterPro" id="IPR036890">
    <property type="entry name" value="HATPase_C_sf"/>
</dbReference>
<dbReference type="Gene3D" id="3.30.450.40">
    <property type="match status" value="1"/>
</dbReference>
<dbReference type="eggNOG" id="arCOG02389">
    <property type="taxonomic scope" value="Archaea"/>
</dbReference>
<dbReference type="InterPro" id="IPR036097">
    <property type="entry name" value="HisK_dim/P_sf"/>
</dbReference>
<dbReference type="InterPro" id="IPR000014">
    <property type="entry name" value="PAS"/>
</dbReference>
<dbReference type="InterPro" id="IPR011006">
    <property type="entry name" value="CheY-like_superfamily"/>
</dbReference>
<dbReference type="InterPro" id="IPR001789">
    <property type="entry name" value="Sig_transdc_resp-reg_receiver"/>
</dbReference>
<dbReference type="SUPFAM" id="SSF52172">
    <property type="entry name" value="CheY-like"/>
    <property type="match status" value="1"/>
</dbReference>
<dbReference type="RefSeq" id="WP_004590515.1">
    <property type="nucleotide sequence ID" value="NZ_AOLY01000005.1"/>
</dbReference>
<dbReference type="EMBL" id="AOLY01000005">
    <property type="protein sequence ID" value="EMA34247.1"/>
    <property type="molecule type" value="Genomic_DNA"/>
</dbReference>
<dbReference type="SUPFAM" id="SSF55785">
    <property type="entry name" value="PYP-like sensor domain (PAS domain)"/>
    <property type="match status" value="1"/>
</dbReference>
<keyword evidence="4" id="KW-0808">Transferase</keyword>
<dbReference type="STRING" id="1227453.C444_01891"/>
<dbReference type="GO" id="GO:0000155">
    <property type="term" value="F:phosphorelay sensor kinase activity"/>
    <property type="evidence" value="ECO:0007669"/>
    <property type="project" value="InterPro"/>
</dbReference>
<dbReference type="SMART" id="SM00388">
    <property type="entry name" value="HisKA"/>
    <property type="match status" value="1"/>
</dbReference>
<dbReference type="Pfam" id="PF00072">
    <property type="entry name" value="Response_reg"/>
    <property type="match status" value="1"/>
</dbReference>
<dbReference type="Gene3D" id="3.40.50.2300">
    <property type="match status" value="1"/>
</dbReference>
<dbReference type="NCBIfam" id="TIGR00229">
    <property type="entry name" value="sensory_box"/>
    <property type="match status" value="1"/>
</dbReference>
<reference evidence="13 14" key="1">
    <citation type="journal article" date="2014" name="PLoS Genet.">
        <title>Phylogenetically driven sequencing of extremely halophilic archaea reveals strategies for static and dynamic osmo-response.</title>
        <authorList>
            <person name="Becker E.A."/>
            <person name="Seitzer P.M."/>
            <person name="Tritt A."/>
            <person name="Larsen D."/>
            <person name="Krusor M."/>
            <person name="Yao A.I."/>
            <person name="Wu D."/>
            <person name="Madern D."/>
            <person name="Eisen J.A."/>
            <person name="Darling A.E."/>
            <person name="Facciotti M.T."/>
        </authorList>
    </citation>
    <scope>NUCLEOTIDE SEQUENCE [LARGE SCALE GENOMIC DNA]</scope>
    <source>
        <strain evidence="14">ATCC 49778 / DSM 6131 / JCM 7785 / NBRC 101032 / NCIMB 13157 / TR-1</strain>
    </source>
</reference>
<feature type="region of interest" description="Disordered" evidence="8">
    <location>
        <begin position="128"/>
        <end position="147"/>
    </location>
</feature>
<dbReference type="SUPFAM" id="SSF47384">
    <property type="entry name" value="Homodimeric domain of signal transducing histidine kinase"/>
    <property type="match status" value="1"/>
</dbReference>
<dbReference type="CDD" id="cd00082">
    <property type="entry name" value="HisKA"/>
    <property type="match status" value="1"/>
</dbReference>
<dbReference type="PROSITE" id="PS50113">
    <property type="entry name" value="PAC"/>
    <property type="match status" value="1"/>
</dbReference>
<evidence type="ECO:0000256" key="4">
    <source>
        <dbReference type="ARBA" id="ARBA00022679"/>
    </source>
</evidence>
<dbReference type="InterPro" id="IPR035965">
    <property type="entry name" value="PAS-like_dom_sf"/>
</dbReference>
<name>M0LKW1_HALJT</name>
<dbReference type="CDD" id="cd00130">
    <property type="entry name" value="PAS"/>
    <property type="match status" value="1"/>
</dbReference>
<keyword evidence="6" id="KW-0902">Two-component regulatory system</keyword>
<dbReference type="SMART" id="SM00086">
    <property type="entry name" value="PAC"/>
    <property type="match status" value="1"/>
</dbReference>
<evidence type="ECO:0000256" key="7">
    <source>
        <dbReference type="PROSITE-ProRule" id="PRU00169"/>
    </source>
</evidence>
<comment type="catalytic activity">
    <reaction evidence="1">
        <text>ATP + protein L-histidine = ADP + protein N-phospho-L-histidine.</text>
        <dbReference type="EC" id="2.7.13.3"/>
    </reaction>
</comment>
<dbReference type="InterPro" id="IPR013656">
    <property type="entry name" value="PAS_4"/>
</dbReference>
<evidence type="ECO:0000256" key="6">
    <source>
        <dbReference type="ARBA" id="ARBA00023012"/>
    </source>
</evidence>
<dbReference type="PROSITE" id="PS50112">
    <property type="entry name" value="PAS"/>
    <property type="match status" value="1"/>
</dbReference>
<dbReference type="InterPro" id="IPR005467">
    <property type="entry name" value="His_kinase_dom"/>
</dbReference>
<dbReference type="PATRIC" id="fig|1227453.3.peg.385"/>
<comment type="caution">
    <text evidence="13">The sequence shown here is derived from an EMBL/GenBank/DDBJ whole genome shotgun (WGS) entry which is preliminary data.</text>
</comment>
<dbReference type="PRINTS" id="PR00344">
    <property type="entry name" value="BCTRLSENSOR"/>
</dbReference>
<dbReference type="Gene3D" id="1.10.287.130">
    <property type="match status" value="1"/>
</dbReference>
<proteinExistence type="predicted"/>
<dbReference type="Pfam" id="PF08448">
    <property type="entry name" value="PAS_4"/>
    <property type="match status" value="1"/>
</dbReference>
<dbReference type="InterPro" id="IPR004358">
    <property type="entry name" value="Sig_transdc_His_kin-like_C"/>
</dbReference>
<dbReference type="PROSITE" id="PS50110">
    <property type="entry name" value="RESPONSE_REGULATORY"/>
    <property type="match status" value="1"/>
</dbReference>
<evidence type="ECO:0000313" key="13">
    <source>
        <dbReference type="EMBL" id="EMA34247.1"/>
    </source>
</evidence>
<dbReference type="Pfam" id="PF02518">
    <property type="entry name" value="HATPase_c"/>
    <property type="match status" value="1"/>
</dbReference>
<dbReference type="InterPro" id="IPR001610">
    <property type="entry name" value="PAC"/>
</dbReference>
<dbReference type="InterPro" id="IPR003661">
    <property type="entry name" value="HisK_dim/P_dom"/>
</dbReference>
<dbReference type="SUPFAM" id="SSF55874">
    <property type="entry name" value="ATPase domain of HSP90 chaperone/DNA topoisomerase II/histidine kinase"/>
    <property type="match status" value="1"/>
</dbReference>
<evidence type="ECO:0000256" key="3">
    <source>
        <dbReference type="ARBA" id="ARBA00022553"/>
    </source>
</evidence>
<dbReference type="InterPro" id="IPR000700">
    <property type="entry name" value="PAS-assoc_C"/>
</dbReference>
<dbReference type="CDD" id="cd00075">
    <property type="entry name" value="HATPase"/>
    <property type="match status" value="1"/>
</dbReference>
<dbReference type="SMART" id="SM00387">
    <property type="entry name" value="HATPase_c"/>
    <property type="match status" value="1"/>
</dbReference>
<keyword evidence="5" id="KW-0418">Kinase</keyword>
<dbReference type="EC" id="2.7.13.3" evidence="2"/>
<dbReference type="SMART" id="SM00091">
    <property type="entry name" value="PAS"/>
    <property type="match status" value="1"/>
</dbReference>
<dbReference type="Gene3D" id="3.30.565.10">
    <property type="entry name" value="Histidine kinase-like ATPase, C-terminal domain"/>
    <property type="match status" value="1"/>
</dbReference>
<comment type="caution">
    <text evidence="7">Lacks conserved residue(s) required for the propagation of feature annotation.</text>
</comment>
<dbReference type="eggNOG" id="arCOG02333">
    <property type="taxonomic scope" value="Archaea"/>
</dbReference>
<dbReference type="PROSITE" id="PS50109">
    <property type="entry name" value="HIS_KIN"/>
    <property type="match status" value="1"/>
</dbReference>
<dbReference type="CDD" id="cd00156">
    <property type="entry name" value="REC"/>
    <property type="match status" value="1"/>
</dbReference>
<feature type="domain" description="PAS" evidence="11">
    <location>
        <begin position="306"/>
        <end position="376"/>
    </location>
</feature>
<dbReference type="PANTHER" id="PTHR43711:SF1">
    <property type="entry name" value="HISTIDINE KINASE 1"/>
    <property type="match status" value="1"/>
</dbReference>
<evidence type="ECO:0000256" key="1">
    <source>
        <dbReference type="ARBA" id="ARBA00000085"/>
    </source>
</evidence>
<dbReference type="Pfam" id="PF00512">
    <property type="entry name" value="HisKA"/>
    <property type="match status" value="1"/>
</dbReference>
<evidence type="ECO:0000259" key="9">
    <source>
        <dbReference type="PROSITE" id="PS50109"/>
    </source>
</evidence>
<dbReference type="InterPro" id="IPR050736">
    <property type="entry name" value="Sensor_HK_Regulatory"/>
</dbReference>
<dbReference type="OrthoDB" id="8127at2157"/>
<feature type="domain" description="Response regulatory" evidence="10">
    <location>
        <begin position="6"/>
        <end position="122"/>
    </location>
</feature>
<dbReference type="SMART" id="SM00448">
    <property type="entry name" value="REC"/>
    <property type="match status" value="1"/>
</dbReference>
<feature type="domain" description="PAC" evidence="12">
    <location>
        <begin position="378"/>
        <end position="430"/>
    </location>
</feature>
<dbReference type="InterPro" id="IPR003018">
    <property type="entry name" value="GAF"/>
</dbReference>
<evidence type="ECO:0000259" key="10">
    <source>
        <dbReference type="PROSITE" id="PS50110"/>
    </source>
</evidence>
<dbReference type="SUPFAM" id="SSF55781">
    <property type="entry name" value="GAF domain-like"/>
    <property type="match status" value="1"/>
</dbReference>
<evidence type="ECO:0000259" key="11">
    <source>
        <dbReference type="PROSITE" id="PS50112"/>
    </source>
</evidence>
<sequence length="653" mass="71403">MTDRIRVLHVDDDPTVVEAAETALERKHDGVTVETASSVTDGTKRLDGGAFDCVVSGYDLPERTGLGFLEAVGERYPDLPFVLFTSEGSEAVASKAVSAGVTEYVRADAGSDPYARLADSVVGAVERTRERDETARSGGDARDDTRRERAIEELHTTARAFMRATSEDAIAQIMVDAARTILNMPANAVHFADDNGLSPVTWTDQVEELIGVPPVFTPGDGLAWQAFETGETRIHDDISSNPNRYNPDTDIRSELLLPLGDHGVLLIGSCEVSAFDDTDVTLAQTLSVHAKAALDRLDRERQLREEREFIDQALDTLDDLFYVINADGSFRRWNKRLPEVTGYSDAEITELEVCEFFPADERETIHGAIDQALNQGRTTVEAEIRTADGELVPYEFTGTRLTDTDGEIAGAVGIGRDISQRKAYEQRLERQNERLDEFTSIVSHDLRNPLTVAEGNLELAKTECDSDALDKVSRAHERMRALIEDLLTFARAGETATDLESVALADIAEECWQTVEGDRGTLVVETDCQIQADTAKLRRLLSNLLRNSVEHGSTDAQVPSGRAAEHDGENITVQVGAVEDADRHGFYVADDGPGIPEDDREQVFEEGYSTGENGTGFGLKIVQRLAEVHGWTVTATESEAGGARFEVTGLEPA</sequence>
<dbReference type="PANTHER" id="PTHR43711">
    <property type="entry name" value="TWO-COMPONENT HISTIDINE KINASE"/>
    <property type="match status" value="1"/>
</dbReference>